<name>A0A1F5K8G9_9BACT</name>
<keyword evidence="1" id="KW-0472">Membrane</keyword>
<reference evidence="3 4" key="1">
    <citation type="journal article" date="2016" name="Nat. Commun.">
        <title>Thousands of microbial genomes shed light on interconnected biogeochemical processes in an aquifer system.</title>
        <authorList>
            <person name="Anantharaman K."/>
            <person name="Brown C.T."/>
            <person name="Hug L.A."/>
            <person name="Sharon I."/>
            <person name="Castelle C.J."/>
            <person name="Probst A.J."/>
            <person name="Thomas B.C."/>
            <person name="Singh A."/>
            <person name="Wilkins M.J."/>
            <person name="Karaoz U."/>
            <person name="Brodie E.L."/>
            <person name="Williams K.H."/>
            <person name="Hubbard S.S."/>
            <person name="Banfield J.F."/>
        </authorList>
    </citation>
    <scope>NUCLEOTIDE SEQUENCE [LARGE SCALE GENOMIC DNA]</scope>
</reference>
<evidence type="ECO:0000259" key="2">
    <source>
        <dbReference type="Pfam" id="PF08241"/>
    </source>
</evidence>
<gene>
    <name evidence="3" type="ORF">A3F00_02455</name>
</gene>
<dbReference type="EMBL" id="MFDE01000048">
    <property type="protein sequence ID" value="OGE37242.1"/>
    <property type="molecule type" value="Genomic_DNA"/>
</dbReference>
<dbReference type="Proteomes" id="UP000176527">
    <property type="component" value="Unassembled WGS sequence"/>
</dbReference>
<evidence type="ECO:0000313" key="3">
    <source>
        <dbReference type="EMBL" id="OGE37242.1"/>
    </source>
</evidence>
<sequence>MENAFIKGLWTNFTETLGTTIIHPQYTVLRFQREAIIEAKRYAKGKLIDIGCGRMPYRKELEPLVESYIGVDHPNVSKLYSGGYKPEVLANAKKLPFKNNMFDIALLLQVLEHVDDPGKVVKEAARVLKPNGVLIISIPFFYPLHDMPYDFGRYTKTALKSFIDGAHLRIIKIETQGRFFEFWLQMLNTFLIKRINDMFKNLNLPTIILLIPTIILAVPLILVNNFLILIIKRLSQVVPRYPDYFPLDYLVVARKK</sequence>
<dbReference type="AlphaFoldDB" id="A0A1F5K8G9"/>
<keyword evidence="1" id="KW-1133">Transmembrane helix</keyword>
<feature type="domain" description="Methyltransferase type 11" evidence="2">
    <location>
        <begin position="48"/>
        <end position="136"/>
    </location>
</feature>
<evidence type="ECO:0000256" key="1">
    <source>
        <dbReference type="SAM" id="Phobius"/>
    </source>
</evidence>
<dbReference type="SUPFAM" id="SSF53335">
    <property type="entry name" value="S-adenosyl-L-methionine-dependent methyltransferases"/>
    <property type="match status" value="1"/>
</dbReference>
<proteinExistence type="predicted"/>
<comment type="caution">
    <text evidence="3">The sequence shown here is derived from an EMBL/GenBank/DDBJ whole genome shotgun (WGS) entry which is preliminary data.</text>
</comment>
<organism evidence="3 4">
    <name type="scientific">Candidatus Daviesbacteria bacterium RIFCSPHIGHO2_12_FULL_37_11</name>
    <dbReference type="NCBI Taxonomy" id="1797777"/>
    <lineage>
        <taxon>Bacteria</taxon>
        <taxon>Candidatus Daviesiibacteriota</taxon>
    </lineage>
</organism>
<dbReference type="Gene3D" id="3.40.50.150">
    <property type="entry name" value="Vaccinia Virus protein VP39"/>
    <property type="match status" value="1"/>
</dbReference>
<dbReference type="CDD" id="cd02440">
    <property type="entry name" value="AdoMet_MTases"/>
    <property type="match status" value="1"/>
</dbReference>
<keyword evidence="1" id="KW-0812">Transmembrane</keyword>
<dbReference type="Pfam" id="PF08241">
    <property type="entry name" value="Methyltransf_11"/>
    <property type="match status" value="1"/>
</dbReference>
<dbReference type="InterPro" id="IPR029063">
    <property type="entry name" value="SAM-dependent_MTases_sf"/>
</dbReference>
<dbReference type="GO" id="GO:0008757">
    <property type="term" value="F:S-adenosylmethionine-dependent methyltransferase activity"/>
    <property type="evidence" value="ECO:0007669"/>
    <property type="project" value="InterPro"/>
</dbReference>
<feature type="transmembrane region" description="Helical" evidence="1">
    <location>
        <begin position="207"/>
        <end position="231"/>
    </location>
</feature>
<evidence type="ECO:0000313" key="4">
    <source>
        <dbReference type="Proteomes" id="UP000176527"/>
    </source>
</evidence>
<accession>A0A1F5K8G9</accession>
<dbReference type="InterPro" id="IPR013216">
    <property type="entry name" value="Methyltransf_11"/>
</dbReference>
<protein>
    <recommendedName>
        <fullName evidence="2">Methyltransferase type 11 domain-containing protein</fullName>
    </recommendedName>
</protein>